<comment type="caution">
    <text evidence="21">Lacks conserved residue(s) required for the propagation of feature annotation.</text>
</comment>
<protein>
    <recommendedName>
        <fullName evidence="21">Chloride channel protein</fullName>
    </recommendedName>
</protein>
<evidence type="ECO:0000256" key="22">
    <source>
        <dbReference type="SAM" id="MobiDB-lite"/>
    </source>
</evidence>
<evidence type="ECO:0000256" key="7">
    <source>
        <dbReference type="ARBA" id="ARBA00022837"/>
    </source>
</evidence>
<keyword evidence="6" id="KW-0677">Repeat</keyword>
<evidence type="ECO:0000256" key="10">
    <source>
        <dbReference type="ARBA" id="ARBA00023122"/>
    </source>
</evidence>
<keyword evidence="8 21" id="KW-1133">Transmembrane helix</keyword>
<dbReference type="PRINTS" id="PR01119">
    <property type="entry name" value="CLCHANNELKDY"/>
</dbReference>
<comment type="catalytic activity">
    <reaction evidence="18">
        <text>bromide(in) = bromide(out)</text>
        <dbReference type="Rhea" id="RHEA:75383"/>
        <dbReference type="ChEBI" id="CHEBI:15858"/>
    </reaction>
</comment>
<comment type="similarity">
    <text evidence="21">Belongs to the chloride channel (TC 2.A.49) family.</text>
</comment>
<dbReference type="SUPFAM" id="SSF54631">
    <property type="entry name" value="CBS-domain pair"/>
    <property type="match status" value="2"/>
</dbReference>
<dbReference type="Gene3D" id="1.10.3080.10">
    <property type="entry name" value="Clc chloride channel"/>
    <property type="match status" value="2"/>
</dbReference>
<dbReference type="PANTHER" id="PTHR45720">
    <property type="entry name" value="CHLORIDE CHANNEL PROTEIN 2"/>
    <property type="match status" value="1"/>
</dbReference>
<keyword evidence="4 21" id="KW-0812">Transmembrane</keyword>
<dbReference type="CDD" id="cd04591">
    <property type="entry name" value="CBS_pair_voltage-gated_CLC_euk_bac"/>
    <property type="match status" value="2"/>
</dbReference>
<feature type="transmembrane region" description="Helical" evidence="21">
    <location>
        <begin position="146"/>
        <end position="166"/>
    </location>
</feature>
<dbReference type="GO" id="GO:0046872">
    <property type="term" value="F:metal ion binding"/>
    <property type="evidence" value="ECO:0007669"/>
    <property type="project" value="UniProtKB-KW"/>
</dbReference>
<name>A0AAW0HWD1_MYOGA</name>
<keyword evidence="9 21" id="KW-0406">Ion transport</keyword>
<dbReference type="PRINTS" id="PR00762">
    <property type="entry name" value="CLCHANNEL"/>
</dbReference>
<comment type="subcellular location">
    <subcellularLocation>
        <location evidence="1">Basolateral cell membrane</location>
        <topology evidence="1">Multi-pass membrane protein</topology>
    </subcellularLocation>
    <subcellularLocation>
        <location evidence="21">Membrane</location>
        <topology evidence="21">Multi-pass membrane protein</topology>
    </subcellularLocation>
</comment>
<keyword evidence="13 21" id="KW-0868">Chloride</keyword>
<evidence type="ECO:0000256" key="19">
    <source>
        <dbReference type="ARBA" id="ARBA00047027"/>
    </source>
</evidence>
<dbReference type="GO" id="GO:0034707">
    <property type="term" value="C:chloride channel complex"/>
    <property type="evidence" value="ECO:0007669"/>
    <property type="project" value="UniProtKB-KW"/>
</dbReference>
<comment type="catalytic activity">
    <reaction evidence="16">
        <text>chloride(in) = chloride(out)</text>
        <dbReference type="Rhea" id="RHEA:29823"/>
        <dbReference type="ChEBI" id="CHEBI:17996"/>
    </reaction>
</comment>
<dbReference type="InterPro" id="IPR014743">
    <property type="entry name" value="Cl-channel_core"/>
</dbReference>
<organism evidence="24 25">
    <name type="scientific">Myodes glareolus</name>
    <name type="common">Bank vole</name>
    <name type="synonym">Clethrionomys glareolus</name>
    <dbReference type="NCBI Taxonomy" id="447135"/>
    <lineage>
        <taxon>Eukaryota</taxon>
        <taxon>Metazoa</taxon>
        <taxon>Chordata</taxon>
        <taxon>Craniata</taxon>
        <taxon>Vertebrata</taxon>
        <taxon>Euteleostomi</taxon>
        <taxon>Mammalia</taxon>
        <taxon>Eutheria</taxon>
        <taxon>Euarchontoglires</taxon>
        <taxon>Glires</taxon>
        <taxon>Rodentia</taxon>
        <taxon>Myomorpha</taxon>
        <taxon>Muroidea</taxon>
        <taxon>Cricetidae</taxon>
        <taxon>Arvicolinae</taxon>
        <taxon>Myodes</taxon>
    </lineage>
</organism>
<dbReference type="PROSITE" id="PS51371">
    <property type="entry name" value="CBS"/>
    <property type="match status" value="2"/>
</dbReference>
<dbReference type="Pfam" id="PF00654">
    <property type="entry name" value="Voltage_CLC"/>
    <property type="match status" value="2"/>
</dbReference>
<evidence type="ECO:0000256" key="1">
    <source>
        <dbReference type="ARBA" id="ARBA00004554"/>
    </source>
</evidence>
<feature type="domain" description="CBS" evidence="23">
    <location>
        <begin position="670"/>
        <end position="728"/>
    </location>
</feature>
<evidence type="ECO:0000256" key="4">
    <source>
        <dbReference type="ARBA" id="ARBA00022692"/>
    </source>
</evidence>
<comment type="catalytic activity">
    <reaction evidence="15">
        <text>iodide(out) = iodide(in)</text>
        <dbReference type="Rhea" id="RHEA:66324"/>
        <dbReference type="ChEBI" id="CHEBI:16382"/>
    </reaction>
</comment>
<dbReference type="PANTHER" id="PTHR45720:SF3">
    <property type="entry name" value="CHLORIDE CHANNEL PROTEIN CLC-KB"/>
    <property type="match status" value="1"/>
</dbReference>
<feature type="transmembrane region" description="Helical" evidence="21">
    <location>
        <begin position="990"/>
        <end position="1013"/>
    </location>
</feature>
<keyword evidence="25" id="KW-1185">Reference proteome</keyword>
<gene>
    <name evidence="24" type="ORF">U0070_027304</name>
</gene>
<feature type="transmembrane region" description="Helical" evidence="21">
    <location>
        <begin position="297"/>
        <end position="320"/>
    </location>
</feature>
<feature type="transmembrane region" description="Helical" evidence="21">
    <location>
        <begin position="445"/>
        <end position="463"/>
    </location>
</feature>
<dbReference type="InterPro" id="IPR000644">
    <property type="entry name" value="CBS_dom"/>
</dbReference>
<feature type="compositionally biased region" description="Polar residues" evidence="22">
    <location>
        <begin position="1479"/>
        <end position="1493"/>
    </location>
</feature>
<dbReference type="FunFam" id="3.10.580.10:FF:000028">
    <property type="entry name" value="Chloride channel protein"/>
    <property type="match status" value="2"/>
</dbReference>
<evidence type="ECO:0000256" key="14">
    <source>
        <dbReference type="ARBA" id="ARBA00023303"/>
    </source>
</evidence>
<dbReference type="InterPro" id="IPR002250">
    <property type="entry name" value="Cl_channel-K"/>
</dbReference>
<feature type="compositionally biased region" description="Basic and acidic residues" evidence="22">
    <location>
        <begin position="1500"/>
        <end position="1510"/>
    </location>
</feature>
<reference evidence="24 25" key="1">
    <citation type="journal article" date="2023" name="bioRxiv">
        <title>Conserved and derived expression patterns and positive selection on dental genes reveal complex evolutionary context of ever-growing rodent molars.</title>
        <authorList>
            <person name="Calamari Z.T."/>
            <person name="Song A."/>
            <person name="Cohen E."/>
            <person name="Akter M."/>
            <person name="Roy R.D."/>
            <person name="Hallikas O."/>
            <person name="Christensen M.M."/>
            <person name="Li P."/>
            <person name="Marangoni P."/>
            <person name="Jernvall J."/>
            <person name="Klein O.D."/>
        </authorList>
    </citation>
    <scope>NUCLEOTIDE SEQUENCE [LARGE SCALE GENOMIC DNA]</scope>
    <source>
        <strain evidence="24">V071</strain>
    </source>
</reference>
<dbReference type="GO" id="GO:0005247">
    <property type="term" value="F:voltage-gated chloride channel activity"/>
    <property type="evidence" value="ECO:0007669"/>
    <property type="project" value="InterPro"/>
</dbReference>
<keyword evidence="10 20" id="KW-0129">CBS domain</keyword>
<dbReference type="GO" id="GO:0016323">
    <property type="term" value="C:basolateral plasma membrane"/>
    <property type="evidence" value="ECO:0007669"/>
    <property type="project" value="UniProtKB-SubCell"/>
</dbReference>
<comment type="subunit">
    <text evidence="19">Homodimer. Interacts with BSND.</text>
</comment>
<keyword evidence="5" id="KW-0479">Metal-binding</keyword>
<dbReference type="FunFam" id="1.10.3080.10:FF:000002">
    <property type="entry name" value="Chloride channel 2c"/>
    <property type="match status" value="1"/>
</dbReference>
<feature type="region of interest" description="Disordered" evidence="22">
    <location>
        <begin position="1471"/>
        <end position="1510"/>
    </location>
</feature>
<dbReference type="InterPro" id="IPR050970">
    <property type="entry name" value="Cl_channel_volt-gated"/>
</dbReference>
<evidence type="ECO:0000256" key="12">
    <source>
        <dbReference type="ARBA" id="ARBA00023173"/>
    </source>
</evidence>
<feature type="non-terminal residue" evidence="24">
    <location>
        <position position="1510"/>
    </location>
</feature>
<feature type="transmembrane region" description="Helical" evidence="21">
    <location>
        <begin position="839"/>
        <end position="861"/>
    </location>
</feature>
<dbReference type="SMART" id="SM00116">
    <property type="entry name" value="CBS"/>
    <property type="match status" value="2"/>
</dbReference>
<evidence type="ECO:0000256" key="2">
    <source>
        <dbReference type="ARBA" id="ARBA00022448"/>
    </source>
</evidence>
<evidence type="ECO:0000256" key="13">
    <source>
        <dbReference type="ARBA" id="ARBA00023214"/>
    </source>
</evidence>
<dbReference type="InterPro" id="IPR001807">
    <property type="entry name" value="ClC"/>
</dbReference>
<comment type="catalytic activity">
    <reaction evidence="17">
        <text>nitrate(in) = nitrate(out)</text>
        <dbReference type="Rhea" id="RHEA:34923"/>
        <dbReference type="ChEBI" id="CHEBI:17632"/>
    </reaction>
</comment>
<keyword evidence="2 21" id="KW-0813">Transport</keyword>
<dbReference type="CDD" id="cd03683">
    <property type="entry name" value="ClC_1_like"/>
    <property type="match status" value="2"/>
</dbReference>
<dbReference type="Proteomes" id="UP001488838">
    <property type="component" value="Unassembled WGS sequence"/>
</dbReference>
<dbReference type="SUPFAM" id="SSF81340">
    <property type="entry name" value="Clc chloride channel"/>
    <property type="match status" value="2"/>
</dbReference>
<feature type="transmembrane region" description="Helical" evidence="21">
    <location>
        <begin position="1025"/>
        <end position="1045"/>
    </location>
</feature>
<feature type="transmembrane region" description="Helical" evidence="21">
    <location>
        <begin position="373"/>
        <end position="397"/>
    </location>
</feature>
<evidence type="ECO:0000256" key="3">
    <source>
        <dbReference type="ARBA" id="ARBA00022475"/>
    </source>
</evidence>
<evidence type="ECO:0000313" key="24">
    <source>
        <dbReference type="EMBL" id="KAK7806302.1"/>
    </source>
</evidence>
<feature type="transmembrane region" description="Helical" evidence="21">
    <location>
        <begin position="1185"/>
        <end position="1208"/>
    </location>
</feature>
<evidence type="ECO:0000256" key="18">
    <source>
        <dbReference type="ARBA" id="ARBA00035085"/>
    </source>
</evidence>
<evidence type="ECO:0000256" key="16">
    <source>
        <dbReference type="ARBA" id="ARBA00024167"/>
    </source>
</evidence>
<evidence type="ECO:0000256" key="5">
    <source>
        <dbReference type="ARBA" id="ARBA00022723"/>
    </source>
</evidence>
<feature type="transmembrane region" description="Helical" evidence="21">
    <location>
        <begin position="1115"/>
        <end position="1133"/>
    </location>
</feature>
<evidence type="ECO:0000313" key="25">
    <source>
        <dbReference type="Proteomes" id="UP001488838"/>
    </source>
</evidence>
<dbReference type="Gene3D" id="3.10.580.10">
    <property type="entry name" value="CBS-domain"/>
    <property type="match status" value="2"/>
</dbReference>
<evidence type="ECO:0000256" key="21">
    <source>
        <dbReference type="RuleBase" id="RU361221"/>
    </source>
</evidence>
<evidence type="ECO:0000256" key="20">
    <source>
        <dbReference type="PROSITE-ProRule" id="PRU00703"/>
    </source>
</evidence>
<keyword evidence="3" id="KW-1003">Cell membrane</keyword>
<dbReference type="Pfam" id="PF00571">
    <property type="entry name" value="CBS"/>
    <property type="match status" value="2"/>
</dbReference>
<feature type="transmembrane region" description="Helical" evidence="21">
    <location>
        <begin position="1214"/>
        <end position="1234"/>
    </location>
</feature>
<comment type="caution">
    <text evidence="24">The sequence shown here is derived from an EMBL/GenBank/DDBJ whole genome shotgun (WGS) entry which is preliminary data.</text>
</comment>
<evidence type="ECO:0000256" key="8">
    <source>
        <dbReference type="ARBA" id="ARBA00022989"/>
    </source>
</evidence>
<sequence length="1510" mass="165398">MAAESPDPEAQLQQRTLTILHGQRLLFPGPDPRRPQGPQQGPSLLLPSSLAEEIHPSRLLSSFLVSLNQSTLEYSRSGAQVHSGSPSNCLLVVRERMEELVGLREGSSGKPVTLQELWGPCPRVRRSIQGALEWLKGRLFRVGEDWYFLMAHGVLMALISYAMNIAIRSVVRAHKWLYREIGDGHLLRYLSWTVYPVALLSFSSGFSQSITPSSGGSGIPEVKTILSGVILEDYLDIKNFGAKVAGLSCTLATGSTIFLGKLGPFVHLSVIIAAYLGHVRTKIIGESENKTKKMEMLVAGAAVGVATVFAAPFSGVLFSIEVMSSHFSVWDYWRGFFAATCGAFTFRLLAVFSSERETITSIYKTSFRVDIPFDLPEIFFFVALGAICGVLSCGYNFCQRSFLFFLKANGFTSKLLATSPFFGVDPMDMGKKRQTGTLIPHSKPLYAALAALVLASITYPPGVGRFMASRLSMEEHLETLFDNNSWALMTRNSSPSWPAEPDPQNLWLEWCHPQLTVFGTLVFFLVMKFWMLILATTIPIPAGYFLPTFIYGAAIGRLLGEALAVAFPEGIVVGGEVNPIMPGAYALAGAAAFSGAVTHSISTALLVFELTGQMVHALPVLMAVLVANAISQSCQPSFYDGTIIVKKLPYLPWIRGRKIGSYPVTVDHFMNCTLTTLAKDMPLEEVIRVVISTDVTQYPLVETTECQTLVGVVKRTHLVQALQMEPASWAPGQQPRLQDILASGCPIQPVTLQLSPETSLHETHNLFELLNLQLLFVTSRGRAVGSVTWVEELVGLREGSSGKPVTLQELWGPCPRLRRGIRRALEWLKERLFRVGEDWYFLMALGVLMALISYAMNFAIGRVVRAHKWLYREVGDGHLLRYLSWTVYPVALLSFSSGFSQSITPFSGGSGLPELKTMLSGVVLEDYLDIKNFGAKVVGLSCTLATGSTIFLGKVGPFVHLSVMIATYLGRVRTKTIGESENKAKEIEMLAAAAAVGVATVFAAPFSGVLFSIEVMSSHFSVWNYWRGFFAATCGAFMFRLLGVFNSEQETITSIYKTSFRVDVPFDLPEIFFFVALGAICGVLSCAYLSCQRNFVRFVKTNRYTSKLLATSKPLYAALVALVLASVTYPPGVGRFMASRLSMAEHLHSLFDNNSWALMTRNSSPPWPAEPDPQNLWLEWYHPQFTIFGTLAFFLVMKFWMLILATTIPMPAGYFMPIFIIGAVIGRLLGEALAVAFPEGIVAGGEINPIMPGGYALAGAAAFSGAVTHSISTALLAFELTGQIVHALPVLMAVLAANAISQNCQPSFYDGTIMAKKLPYLPWIRGRKIGSYPVTVEHFMNCTLTTLAKDMPLEEVVKVVTSTDVAQYPLVETRESQTLVGTVERTHLVQALQTESASWAPGQQRFLQDILAGGCPTQPVTLQLSPETSLYQTHSLFELLTLQTLFVTSRGRAVGSVSWVELKKAISTLVNPPAPKTAQPFSGQSRQPEQGSTFIVAHPEGTEEGKESRP</sequence>
<dbReference type="InterPro" id="IPR046342">
    <property type="entry name" value="CBS_dom_sf"/>
</dbReference>
<dbReference type="FunFam" id="1.10.3080.10:FF:000012">
    <property type="entry name" value="Chloride channel K"/>
    <property type="match status" value="1"/>
</dbReference>
<keyword evidence="14" id="KW-0407">Ion channel</keyword>
<accession>A0AAW0HWD1</accession>
<dbReference type="EMBL" id="JBBHLL010000305">
    <property type="protein sequence ID" value="KAK7806302.1"/>
    <property type="molecule type" value="Genomic_DNA"/>
</dbReference>
<feature type="domain" description="CBS" evidence="23">
    <location>
        <begin position="1340"/>
        <end position="1398"/>
    </location>
</feature>
<feature type="transmembrane region" description="Helical" evidence="21">
    <location>
        <begin position="257"/>
        <end position="276"/>
    </location>
</feature>
<keyword evidence="7" id="KW-0106">Calcium</keyword>
<keyword evidence="12" id="KW-0869">Chloride channel</keyword>
<feature type="transmembrane region" description="Helical" evidence="21">
    <location>
        <begin position="186"/>
        <end position="206"/>
    </location>
</feature>
<evidence type="ECO:0000259" key="23">
    <source>
        <dbReference type="PROSITE" id="PS51371"/>
    </source>
</evidence>
<proteinExistence type="inferred from homology"/>
<evidence type="ECO:0000256" key="17">
    <source>
        <dbReference type="ARBA" id="ARBA00035073"/>
    </source>
</evidence>
<evidence type="ECO:0000256" key="15">
    <source>
        <dbReference type="ARBA" id="ARBA00024145"/>
    </source>
</evidence>
<keyword evidence="11 21" id="KW-0472">Membrane</keyword>
<evidence type="ECO:0000256" key="9">
    <source>
        <dbReference type="ARBA" id="ARBA00023065"/>
    </source>
</evidence>
<feature type="transmembrane region" description="Helical" evidence="21">
    <location>
        <begin position="1066"/>
        <end position="1090"/>
    </location>
</feature>
<evidence type="ECO:0000256" key="6">
    <source>
        <dbReference type="ARBA" id="ARBA00022737"/>
    </source>
</evidence>
<feature type="transmembrane region" description="Helical" evidence="21">
    <location>
        <begin position="403"/>
        <end position="424"/>
    </location>
</feature>
<evidence type="ECO:0000256" key="11">
    <source>
        <dbReference type="ARBA" id="ARBA00023136"/>
    </source>
</evidence>